<name>A0A8T5UTV7_9EURY</name>
<dbReference type="RefSeq" id="WP_223791025.1">
    <property type="nucleotide sequence ID" value="NZ_JAIOUQ010000004.1"/>
</dbReference>
<keyword evidence="1" id="KW-0812">Transmembrane</keyword>
<keyword evidence="3" id="KW-1185">Reference proteome</keyword>
<reference evidence="3" key="1">
    <citation type="journal article" date="2022" name="Microbiol. Resour. Announc.">
        <title>Draft Genome Sequence of a Methanogenic Archaeon from West Spitsbergen Permafrost.</title>
        <authorList>
            <person name="Trubitsyn V."/>
            <person name="Rivkina E."/>
            <person name="Shcherbakova V."/>
        </authorList>
    </citation>
    <scope>NUCLEOTIDE SEQUENCE [LARGE SCALE GENOMIC DNA]</scope>
    <source>
        <strain evidence="3">VT</strain>
    </source>
</reference>
<dbReference type="EMBL" id="JAIOUQ010000004">
    <property type="protein sequence ID" value="MBZ2165396.1"/>
    <property type="molecule type" value="Genomic_DNA"/>
</dbReference>
<sequence length="144" mass="15198">MYFDNKGQASAEFIFITLIVLIIIGGLVSLISGTMDQSQAGDVGGARIIGEKIAETINTVYINGNGYSIDMDLRTMNTALSTNSNSFAFTATINSISGSNVVTMVTGASSVNIKLIPKNINGTTTLNNNNVYHVQNVNGTVQIS</sequence>
<evidence type="ECO:0000256" key="1">
    <source>
        <dbReference type="SAM" id="Phobius"/>
    </source>
</evidence>
<proteinExistence type="predicted"/>
<dbReference type="AlphaFoldDB" id="A0A8T5UTV7"/>
<dbReference type="Proteomes" id="UP000825933">
    <property type="component" value="Unassembled WGS sequence"/>
</dbReference>
<protein>
    <submittedName>
        <fullName evidence="2">Uncharacterized protein</fullName>
    </submittedName>
</protein>
<keyword evidence="1" id="KW-0472">Membrane</keyword>
<evidence type="ECO:0000313" key="2">
    <source>
        <dbReference type="EMBL" id="MBZ2165396.1"/>
    </source>
</evidence>
<evidence type="ECO:0000313" key="3">
    <source>
        <dbReference type="Proteomes" id="UP000825933"/>
    </source>
</evidence>
<organism evidence="2 3">
    <name type="scientific">Methanobacterium spitsbergense</name>
    <dbReference type="NCBI Taxonomy" id="2874285"/>
    <lineage>
        <taxon>Archaea</taxon>
        <taxon>Methanobacteriati</taxon>
        <taxon>Methanobacteriota</taxon>
        <taxon>Methanomada group</taxon>
        <taxon>Methanobacteria</taxon>
        <taxon>Methanobacteriales</taxon>
        <taxon>Methanobacteriaceae</taxon>
        <taxon>Methanobacterium</taxon>
    </lineage>
</organism>
<feature type="transmembrane region" description="Helical" evidence="1">
    <location>
        <begin position="13"/>
        <end position="31"/>
    </location>
</feature>
<keyword evidence="1" id="KW-1133">Transmembrane helix</keyword>
<gene>
    <name evidence="2" type="ORF">K8N75_05010</name>
</gene>
<comment type="caution">
    <text evidence="2">The sequence shown here is derived from an EMBL/GenBank/DDBJ whole genome shotgun (WGS) entry which is preliminary data.</text>
</comment>
<accession>A0A8T5UTV7</accession>